<feature type="region of interest" description="Disordered" evidence="1">
    <location>
        <begin position="212"/>
        <end position="253"/>
    </location>
</feature>
<keyword evidence="2" id="KW-0812">Transmembrane</keyword>
<sequence length="253" mass="25668">MNEERLSRRTIIAIMAAGLVTGVVALVATMFVVGNAKPTYTASALLAVKPSTQIAPGDTLSTWEALSGGQTGRVASEVYQQPRFAAAAAAALGLPETDLRVSAGPPPEAATLIQLTVEAPSPQAAEQAAAQIIKDATPVATDVAGGTLIQIITVQDPAGSAVASGVPATQLLIVVFIGGLLVGSGAALIIARARSRGDDEPEFFDSGEFRAVQGYGRPAGPPAPGGRPVNGGGPYGPPRRPVADPRVQQQPPR</sequence>
<evidence type="ECO:0000313" key="3">
    <source>
        <dbReference type="EMBL" id="SHK55556.1"/>
    </source>
</evidence>
<feature type="transmembrane region" description="Helical" evidence="2">
    <location>
        <begin position="171"/>
        <end position="191"/>
    </location>
</feature>
<feature type="transmembrane region" description="Helical" evidence="2">
    <location>
        <begin position="12"/>
        <end position="33"/>
    </location>
</feature>
<keyword evidence="2" id="KW-1133">Transmembrane helix</keyword>
<evidence type="ECO:0000256" key="1">
    <source>
        <dbReference type="SAM" id="MobiDB-lite"/>
    </source>
</evidence>
<accession>A0A1M6TFF4</accession>
<dbReference type="Proteomes" id="UP000184363">
    <property type="component" value="Unassembled WGS sequence"/>
</dbReference>
<name>A0A1M6TFF4_PSETH</name>
<evidence type="ECO:0000313" key="4">
    <source>
        <dbReference type="Proteomes" id="UP000184363"/>
    </source>
</evidence>
<keyword evidence="2" id="KW-0472">Membrane</keyword>
<proteinExistence type="predicted"/>
<dbReference type="STRING" id="1848.SAMN05443637_1083"/>
<dbReference type="EMBL" id="FRAP01000008">
    <property type="protein sequence ID" value="SHK55556.1"/>
    <property type="molecule type" value="Genomic_DNA"/>
</dbReference>
<organism evidence="3 4">
    <name type="scientific">Pseudonocardia thermophila</name>
    <dbReference type="NCBI Taxonomy" id="1848"/>
    <lineage>
        <taxon>Bacteria</taxon>
        <taxon>Bacillati</taxon>
        <taxon>Actinomycetota</taxon>
        <taxon>Actinomycetes</taxon>
        <taxon>Pseudonocardiales</taxon>
        <taxon>Pseudonocardiaceae</taxon>
        <taxon>Pseudonocardia</taxon>
    </lineage>
</organism>
<gene>
    <name evidence="3" type="ORF">SAMN05443637_1083</name>
</gene>
<keyword evidence="4" id="KW-1185">Reference proteome</keyword>
<evidence type="ECO:0000256" key="2">
    <source>
        <dbReference type="SAM" id="Phobius"/>
    </source>
</evidence>
<dbReference type="AlphaFoldDB" id="A0A1M6TFF4"/>
<reference evidence="3 4" key="1">
    <citation type="submission" date="2016-11" db="EMBL/GenBank/DDBJ databases">
        <authorList>
            <person name="Jaros S."/>
            <person name="Januszkiewicz K."/>
            <person name="Wedrychowicz H."/>
        </authorList>
    </citation>
    <scope>NUCLEOTIDE SEQUENCE [LARGE SCALE GENOMIC DNA]</scope>
    <source>
        <strain evidence="3 4">DSM 43832</strain>
    </source>
</reference>
<dbReference type="RefSeq" id="WP_073457131.1">
    <property type="nucleotide sequence ID" value="NZ_FRAP01000008.1"/>
</dbReference>
<protein>
    <submittedName>
        <fullName evidence="3">Capsular polysaccharide biosynthesis protein</fullName>
    </submittedName>
</protein>